<reference evidence="2" key="3">
    <citation type="submission" date="2023-05" db="EMBL/GenBank/DDBJ databases">
        <authorList>
            <person name="Smith C.H."/>
        </authorList>
    </citation>
    <scope>NUCLEOTIDE SEQUENCE</scope>
    <source>
        <strain evidence="2">CHS0354</strain>
        <tissue evidence="2">Mantle</tissue>
    </source>
</reference>
<reference evidence="2" key="1">
    <citation type="journal article" date="2021" name="Genome Biol. Evol.">
        <title>A High-Quality Reference Genome for a Parasitic Bivalve with Doubly Uniparental Inheritance (Bivalvia: Unionida).</title>
        <authorList>
            <person name="Smith C.H."/>
        </authorList>
    </citation>
    <scope>NUCLEOTIDE SEQUENCE</scope>
    <source>
        <strain evidence="2">CHS0354</strain>
    </source>
</reference>
<comment type="caution">
    <text evidence="2">The sequence shown here is derived from an EMBL/GenBank/DDBJ whole genome shotgun (WGS) entry which is preliminary data.</text>
</comment>
<feature type="region of interest" description="Disordered" evidence="1">
    <location>
        <begin position="151"/>
        <end position="242"/>
    </location>
</feature>
<evidence type="ECO:0000313" key="3">
    <source>
        <dbReference type="Proteomes" id="UP001195483"/>
    </source>
</evidence>
<proteinExistence type="predicted"/>
<accession>A0AAE0SQ00</accession>
<protein>
    <submittedName>
        <fullName evidence="2">Uncharacterized protein</fullName>
    </submittedName>
</protein>
<evidence type="ECO:0000256" key="1">
    <source>
        <dbReference type="SAM" id="MobiDB-lite"/>
    </source>
</evidence>
<feature type="compositionally biased region" description="Polar residues" evidence="1">
    <location>
        <begin position="168"/>
        <end position="195"/>
    </location>
</feature>
<dbReference type="AlphaFoldDB" id="A0AAE0SQ00"/>
<organism evidence="2 3">
    <name type="scientific">Potamilus streckersoni</name>
    <dbReference type="NCBI Taxonomy" id="2493646"/>
    <lineage>
        <taxon>Eukaryota</taxon>
        <taxon>Metazoa</taxon>
        <taxon>Spiralia</taxon>
        <taxon>Lophotrochozoa</taxon>
        <taxon>Mollusca</taxon>
        <taxon>Bivalvia</taxon>
        <taxon>Autobranchia</taxon>
        <taxon>Heteroconchia</taxon>
        <taxon>Palaeoheterodonta</taxon>
        <taxon>Unionida</taxon>
        <taxon>Unionoidea</taxon>
        <taxon>Unionidae</taxon>
        <taxon>Ambleminae</taxon>
        <taxon>Lampsilini</taxon>
        <taxon>Potamilus</taxon>
    </lineage>
</organism>
<feature type="compositionally biased region" description="Basic and acidic residues" evidence="1">
    <location>
        <begin position="155"/>
        <end position="164"/>
    </location>
</feature>
<dbReference type="EMBL" id="JAEAOA010000900">
    <property type="protein sequence ID" value="KAK3595902.1"/>
    <property type="molecule type" value="Genomic_DNA"/>
</dbReference>
<name>A0AAE0SQ00_9BIVA</name>
<gene>
    <name evidence="2" type="ORF">CHS0354_014736</name>
</gene>
<sequence>MQMTEQGRILLARRAPGCQVIDQPRFCNVWFQEVPKRRTSKGFKTGADDYTSFSLRWISRCTGINNLRKLEVKNLGEKMVEIHFSGLLLEIPLAELVSTTPTIPQVWKSRPFNKCQNQAQPQNKAPNTNTNTYASALKKDQPIAKTLGSLLQEVTEPRKEKADEVGETDTSASSCQGTSIEKPSFDQTPESSDGNKTLEETLSPESPTQKQEEKMDLNVSTPILPLKRKRSASSQEHHRNCK</sequence>
<keyword evidence="3" id="KW-1185">Reference proteome</keyword>
<reference evidence="2" key="2">
    <citation type="journal article" date="2021" name="Genome Biol. Evol.">
        <title>Developing a high-quality reference genome for a parasitic bivalve with doubly uniparental inheritance (Bivalvia: Unionida).</title>
        <authorList>
            <person name="Smith C.H."/>
        </authorList>
    </citation>
    <scope>NUCLEOTIDE SEQUENCE</scope>
    <source>
        <strain evidence="2">CHS0354</strain>
        <tissue evidence="2">Mantle</tissue>
    </source>
</reference>
<evidence type="ECO:0000313" key="2">
    <source>
        <dbReference type="EMBL" id="KAK3595902.1"/>
    </source>
</evidence>
<dbReference type="Proteomes" id="UP001195483">
    <property type="component" value="Unassembled WGS sequence"/>
</dbReference>